<sequence>MPPNTVDSLSEKVDKMAKTLEKVLVTLESLKSSSPPPSTHTLAAFSRPIDMARTVYESCARVLSDKVEYEEKERRVVVIGSAENPDPVKTLAKDELLIEQLVDYCEDPDVKQAWKDGQIKYHRHPKERKAGARPLKVELPNKKLRDLLLDKIRAKPGRPTPLPAPSFIRKDLTPMQLHLEREAREEVKQRNLNAGSLSFGLRDFSIISYRNPRPLPKHYGTTRTATRTAPPSSLSADIPHSGDGTDAALLSDDASTAPSTSGPTPPVTRSSHVNTDRRGAARH</sequence>
<dbReference type="PANTHER" id="PTHR21459:SF2">
    <property type="entry name" value="PROTEIN CBG08968"/>
    <property type="match status" value="1"/>
</dbReference>
<dbReference type="Proteomes" id="UP000005239">
    <property type="component" value="Unassembled WGS sequence"/>
</dbReference>
<reference evidence="2" key="2">
    <citation type="submission" date="2022-06" db="UniProtKB">
        <authorList>
            <consortium name="EnsemblMetazoa"/>
        </authorList>
    </citation>
    <scope>IDENTIFICATION</scope>
    <source>
        <strain evidence="2">PS312</strain>
    </source>
</reference>
<dbReference type="PANTHER" id="PTHR21459">
    <property type="entry name" value="PROTEIN CBG08968"/>
    <property type="match status" value="1"/>
</dbReference>
<accession>A0A2A6BFH9</accession>
<feature type="compositionally biased region" description="Low complexity" evidence="1">
    <location>
        <begin position="242"/>
        <end position="271"/>
    </location>
</feature>
<evidence type="ECO:0000313" key="3">
    <source>
        <dbReference type="Proteomes" id="UP000005239"/>
    </source>
</evidence>
<accession>A0A8R1YQA5</accession>
<dbReference type="AlphaFoldDB" id="A0A2A6BFH9"/>
<name>A0A2A6BFH9_PRIPA</name>
<keyword evidence="3" id="KW-1185">Reference proteome</keyword>
<feature type="region of interest" description="Disordered" evidence="1">
    <location>
        <begin position="210"/>
        <end position="283"/>
    </location>
</feature>
<protein>
    <submittedName>
        <fullName evidence="2">Uncharacterized protein</fullName>
    </submittedName>
</protein>
<feature type="compositionally biased region" description="Basic and acidic residues" evidence="1">
    <location>
        <begin position="274"/>
        <end position="283"/>
    </location>
</feature>
<reference evidence="3" key="1">
    <citation type="journal article" date="2008" name="Nat. Genet.">
        <title>The Pristionchus pacificus genome provides a unique perspective on nematode lifestyle and parasitism.</title>
        <authorList>
            <person name="Dieterich C."/>
            <person name="Clifton S.W."/>
            <person name="Schuster L.N."/>
            <person name="Chinwalla A."/>
            <person name="Delehaunty K."/>
            <person name="Dinkelacker I."/>
            <person name="Fulton L."/>
            <person name="Fulton R."/>
            <person name="Godfrey J."/>
            <person name="Minx P."/>
            <person name="Mitreva M."/>
            <person name="Roeseler W."/>
            <person name="Tian H."/>
            <person name="Witte H."/>
            <person name="Yang S.P."/>
            <person name="Wilson R.K."/>
            <person name="Sommer R.J."/>
        </authorList>
    </citation>
    <scope>NUCLEOTIDE SEQUENCE [LARGE SCALE GENOMIC DNA]</scope>
    <source>
        <strain evidence="3">PS312</strain>
    </source>
</reference>
<gene>
    <name evidence="2" type="primary">WBGene00272134</name>
</gene>
<feature type="compositionally biased region" description="Low complexity" evidence="1">
    <location>
        <begin position="221"/>
        <end position="233"/>
    </location>
</feature>
<dbReference type="EnsemblMetazoa" id="PPA33765.1">
    <property type="protein sequence ID" value="PPA33765.1"/>
    <property type="gene ID" value="WBGene00272134"/>
</dbReference>
<evidence type="ECO:0000313" key="2">
    <source>
        <dbReference type="EnsemblMetazoa" id="PPA33765.1"/>
    </source>
</evidence>
<evidence type="ECO:0000256" key="1">
    <source>
        <dbReference type="SAM" id="MobiDB-lite"/>
    </source>
</evidence>
<organism evidence="2 3">
    <name type="scientific">Pristionchus pacificus</name>
    <name type="common">Parasitic nematode worm</name>
    <dbReference type="NCBI Taxonomy" id="54126"/>
    <lineage>
        <taxon>Eukaryota</taxon>
        <taxon>Metazoa</taxon>
        <taxon>Ecdysozoa</taxon>
        <taxon>Nematoda</taxon>
        <taxon>Chromadorea</taxon>
        <taxon>Rhabditida</taxon>
        <taxon>Rhabditina</taxon>
        <taxon>Diplogasteromorpha</taxon>
        <taxon>Diplogasteroidea</taxon>
        <taxon>Neodiplogasteridae</taxon>
        <taxon>Pristionchus</taxon>
    </lineage>
</organism>
<proteinExistence type="predicted"/>